<keyword evidence="3" id="KW-1185">Reference proteome</keyword>
<evidence type="ECO:0000313" key="2">
    <source>
        <dbReference type="EMBL" id="RXJ00010.1"/>
    </source>
</evidence>
<gene>
    <name evidence="2" type="ORF">DS745_13005</name>
</gene>
<keyword evidence="2" id="KW-0378">Hydrolase</keyword>
<organism evidence="2 3">
    <name type="scientific">Anaerobacillus alkaliphilus</name>
    <dbReference type="NCBI Taxonomy" id="1548597"/>
    <lineage>
        <taxon>Bacteria</taxon>
        <taxon>Bacillati</taxon>
        <taxon>Bacillota</taxon>
        <taxon>Bacilli</taxon>
        <taxon>Bacillales</taxon>
        <taxon>Bacillaceae</taxon>
        <taxon>Anaerobacillus</taxon>
    </lineage>
</organism>
<feature type="domain" description="AB hydrolase-1" evidence="1">
    <location>
        <begin position="63"/>
        <end position="151"/>
    </location>
</feature>
<sequence>MVKQQFGLTSEDTEIKVGQTPKTAIWKKNKAVVWYYPAKERKFEVPLFLIYSLVSKPYILDLSHNSSMIQAFTKNGYDVYLLDFGVAGYEDKDLTLDDYISKYIKKAVQHTLRHSKANEITVVGYCLGGTLATIYAAVADEPIKNLILFVTPVDFQQLPLTASWRNMLKEERGTIEKIIDHYGIIPPTFIDKGIKLATSPLPIKPYLALLEHADNTQYVDRWKRFQKWTSDHVPFVGATLKQLIFDLALDNKLVNNELLINKTRVNLKNINANLLVVSTTDDDLVPEELTVSIMELVSSRDKTYQLEKGGHATLAIKGRLPKSLDDWLSERSIS</sequence>
<protein>
    <submittedName>
        <fullName evidence="2">Alpha/beta fold hydrolase</fullName>
    </submittedName>
</protein>
<accession>A0A4Q0VRI7</accession>
<dbReference type="OrthoDB" id="9767934at2"/>
<evidence type="ECO:0000259" key="1">
    <source>
        <dbReference type="Pfam" id="PF00561"/>
    </source>
</evidence>
<dbReference type="InterPro" id="IPR051321">
    <property type="entry name" value="PHA/PHB_synthase"/>
</dbReference>
<evidence type="ECO:0000313" key="3">
    <source>
        <dbReference type="Proteomes" id="UP000290649"/>
    </source>
</evidence>
<dbReference type="InterPro" id="IPR000073">
    <property type="entry name" value="AB_hydrolase_1"/>
</dbReference>
<dbReference type="PANTHER" id="PTHR36837:SF2">
    <property type="entry name" value="POLY(3-HYDROXYALKANOATE) POLYMERASE SUBUNIT PHAC"/>
    <property type="match status" value="1"/>
</dbReference>
<dbReference type="AlphaFoldDB" id="A0A4Q0VRI7"/>
<proteinExistence type="predicted"/>
<dbReference type="PANTHER" id="PTHR36837">
    <property type="entry name" value="POLY(3-HYDROXYALKANOATE) POLYMERASE SUBUNIT PHAC"/>
    <property type="match status" value="1"/>
</dbReference>
<dbReference type="GO" id="GO:0016787">
    <property type="term" value="F:hydrolase activity"/>
    <property type="evidence" value="ECO:0007669"/>
    <property type="project" value="UniProtKB-KW"/>
</dbReference>
<comment type="caution">
    <text evidence="2">The sequence shown here is derived from an EMBL/GenBank/DDBJ whole genome shotgun (WGS) entry which is preliminary data.</text>
</comment>
<dbReference type="InterPro" id="IPR029058">
    <property type="entry name" value="AB_hydrolase_fold"/>
</dbReference>
<dbReference type="Gene3D" id="3.40.50.1820">
    <property type="entry name" value="alpha/beta hydrolase"/>
    <property type="match status" value="1"/>
</dbReference>
<dbReference type="Proteomes" id="UP000290649">
    <property type="component" value="Unassembled WGS sequence"/>
</dbReference>
<dbReference type="Pfam" id="PF00561">
    <property type="entry name" value="Abhydrolase_1"/>
    <property type="match status" value="1"/>
</dbReference>
<dbReference type="SUPFAM" id="SSF53474">
    <property type="entry name" value="alpha/beta-Hydrolases"/>
    <property type="match status" value="1"/>
</dbReference>
<reference evidence="2 3" key="1">
    <citation type="journal article" date="2019" name="Int. J. Syst. Evol. Microbiol.">
        <title>Anaerobacillus alkaliphilus sp. nov., a novel alkaliphilic and moderately halophilic bacterium.</title>
        <authorList>
            <person name="Borsodi A.K."/>
            <person name="Aszalos J.M."/>
            <person name="Bihari P."/>
            <person name="Nagy I."/>
            <person name="Schumann P."/>
            <person name="Sproer C."/>
            <person name="Kovacs A.L."/>
            <person name="Boka K."/>
            <person name="Dobosy P."/>
            <person name="Ovari M."/>
            <person name="Szili-Kovacs T."/>
            <person name="Toth E."/>
        </authorList>
    </citation>
    <scope>NUCLEOTIDE SEQUENCE [LARGE SCALE GENOMIC DNA]</scope>
    <source>
        <strain evidence="2 3">B16-10</strain>
    </source>
</reference>
<dbReference type="EMBL" id="QOUX01000042">
    <property type="protein sequence ID" value="RXJ00010.1"/>
    <property type="molecule type" value="Genomic_DNA"/>
</dbReference>
<name>A0A4Q0VRI7_9BACI</name>